<keyword evidence="3" id="KW-1185">Reference proteome</keyword>
<comment type="caution">
    <text evidence="2">The sequence shown here is derived from an EMBL/GenBank/DDBJ whole genome shotgun (WGS) entry which is preliminary data.</text>
</comment>
<dbReference type="Proteomes" id="UP000256690">
    <property type="component" value="Unassembled WGS sequence"/>
</dbReference>
<evidence type="ECO:0000313" key="2">
    <source>
        <dbReference type="EMBL" id="RDW63205.1"/>
    </source>
</evidence>
<dbReference type="OrthoDB" id="4159781at2759"/>
<evidence type="ECO:0000256" key="1">
    <source>
        <dbReference type="SAM" id="MobiDB-lite"/>
    </source>
</evidence>
<dbReference type="Pfam" id="PF11951">
    <property type="entry name" value="Fungal_trans_2"/>
    <property type="match status" value="1"/>
</dbReference>
<reference evidence="2 3" key="1">
    <citation type="journal article" date="2018" name="IMA Fungus">
        <title>IMA Genome-F 9: Draft genome sequence of Annulohypoxylon stygium, Aspergillus mulundensis, Berkeleyomyces basicola (syn. Thielaviopsis basicola), Ceratocystis smalleyi, two Cercospora beticola strains, Coleophoma cylindrospora, Fusarium fracticaudum, Phialophora cf. hyalina, and Morchella septimelata.</title>
        <authorList>
            <person name="Wingfield B.D."/>
            <person name="Bills G.F."/>
            <person name="Dong Y."/>
            <person name="Huang W."/>
            <person name="Nel W.J."/>
            <person name="Swalarsk-Parry B.S."/>
            <person name="Vaghefi N."/>
            <person name="Wilken P.M."/>
            <person name="An Z."/>
            <person name="de Beer Z.W."/>
            <person name="De Vos L."/>
            <person name="Chen L."/>
            <person name="Duong T.A."/>
            <person name="Gao Y."/>
            <person name="Hammerbacher A."/>
            <person name="Kikkert J.R."/>
            <person name="Li Y."/>
            <person name="Li H."/>
            <person name="Li K."/>
            <person name="Li Q."/>
            <person name="Liu X."/>
            <person name="Ma X."/>
            <person name="Naidoo K."/>
            <person name="Pethybridge S.J."/>
            <person name="Sun J."/>
            <person name="Steenkamp E.T."/>
            <person name="van der Nest M.A."/>
            <person name="van Wyk S."/>
            <person name="Wingfield M.J."/>
            <person name="Xiong C."/>
            <person name="Yue Q."/>
            <person name="Zhang X."/>
        </authorList>
    </citation>
    <scope>NUCLEOTIDE SEQUENCE [LARGE SCALE GENOMIC DNA]</scope>
    <source>
        <strain evidence="2 3">DSM 5745</strain>
    </source>
</reference>
<name>A0A3D8QN32_9EURO</name>
<dbReference type="STRING" id="1810919.A0A3D8QN32"/>
<evidence type="ECO:0000313" key="3">
    <source>
        <dbReference type="Proteomes" id="UP000256690"/>
    </source>
</evidence>
<dbReference type="EMBL" id="PVWQ01000015">
    <property type="protein sequence ID" value="RDW63205.1"/>
    <property type="molecule type" value="Genomic_DNA"/>
</dbReference>
<dbReference type="RefSeq" id="XP_026599394.1">
    <property type="nucleotide sequence ID" value="XM_026752332.1"/>
</dbReference>
<dbReference type="AlphaFoldDB" id="A0A3D8QN32"/>
<gene>
    <name evidence="2" type="ORF">DSM5745_10316</name>
</gene>
<organism evidence="2 3">
    <name type="scientific">Aspergillus mulundensis</name>
    <dbReference type="NCBI Taxonomy" id="1810919"/>
    <lineage>
        <taxon>Eukaryota</taxon>
        <taxon>Fungi</taxon>
        <taxon>Dikarya</taxon>
        <taxon>Ascomycota</taxon>
        <taxon>Pezizomycotina</taxon>
        <taxon>Eurotiomycetes</taxon>
        <taxon>Eurotiomycetidae</taxon>
        <taxon>Eurotiales</taxon>
        <taxon>Aspergillaceae</taxon>
        <taxon>Aspergillus</taxon>
        <taxon>Aspergillus subgen. Nidulantes</taxon>
    </lineage>
</organism>
<dbReference type="PANTHER" id="PTHR37540">
    <property type="entry name" value="TRANSCRIPTION FACTOR (ACR-2), PUTATIVE-RELATED-RELATED"/>
    <property type="match status" value="1"/>
</dbReference>
<dbReference type="InterPro" id="IPR021858">
    <property type="entry name" value="Fun_TF"/>
</dbReference>
<proteinExistence type="predicted"/>
<sequence>MGYPIPGNPSIVPGNCIVAHATAAETLYVFTNQTLNLDLMTMAVSEGLGVSRLPVSASSTAYHIRTSWVQGALSDPCLFHATLYAGSSYLDIQQGHRPSAITVHHRSEAIRHLNERLSNLDSALDDRTLIAITPLAMFAGLNGDRTAGDAHRDGLRKLVEMRGGLDKLGYNGLVAAVIQMSALRTVHQFLRLTLYRNTIIYHIAFDIDPTLTHAALGPPPTGVEMRILDPSKEASAIPSLPAILAMFQDVLNVKLAWQQQQTPESQQGHNNSLQEYTNTTSSPSLNDPILHCCHLSVTIFHLIMQSHDYDSLSKSSALNALASELQASLARTETELWVRHIPAILSWVCLTGAAASNDARTRIWLYFRQAAAVRVLNVRGRSSFVDELWAHFYWLRVMRLNIGNVQYVDRRIEDVC</sequence>
<feature type="region of interest" description="Disordered" evidence="1">
    <location>
        <begin position="261"/>
        <end position="280"/>
    </location>
</feature>
<accession>A0A3D8QN32</accession>
<protein>
    <submittedName>
        <fullName evidence="2">Uncharacterized protein</fullName>
    </submittedName>
</protein>
<dbReference type="GeneID" id="38120686"/>
<dbReference type="PANTHER" id="PTHR37540:SF5">
    <property type="entry name" value="TRANSCRIPTION FACTOR DOMAIN-CONTAINING PROTEIN"/>
    <property type="match status" value="1"/>
</dbReference>